<dbReference type="Gene3D" id="1.10.287.210">
    <property type="match status" value="1"/>
</dbReference>
<dbReference type="SUPFAM" id="SSF58069">
    <property type="entry name" value="Virus ectodomain"/>
    <property type="match status" value="1"/>
</dbReference>
<dbReference type="PANTHER" id="PTHR10424">
    <property type="entry name" value="VIRAL ENVELOPE PROTEIN"/>
    <property type="match status" value="1"/>
</dbReference>
<evidence type="ECO:0000313" key="2">
    <source>
        <dbReference type="Proteomes" id="UP000541181"/>
    </source>
</evidence>
<reference evidence="1 2" key="1">
    <citation type="submission" date="2019-09" db="EMBL/GenBank/DDBJ databases">
        <title>Bird 10,000 Genomes (B10K) Project - Family phase.</title>
        <authorList>
            <person name="Zhang G."/>
        </authorList>
    </citation>
    <scope>NUCLEOTIDE SEQUENCE [LARGE SCALE GENOMIC DNA]</scope>
    <source>
        <strain evidence="1">B10K-CU-031-22</strain>
    </source>
</reference>
<feature type="non-terminal residue" evidence="1">
    <location>
        <position position="1"/>
    </location>
</feature>
<feature type="non-terminal residue" evidence="1">
    <location>
        <position position="58"/>
    </location>
</feature>
<protein>
    <submittedName>
        <fullName evidence="1">ENR1 protein</fullName>
    </submittedName>
</protein>
<evidence type="ECO:0000313" key="1">
    <source>
        <dbReference type="EMBL" id="NWS62083.1"/>
    </source>
</evidence>
<dbReference type="Proteomes" id="UP000541181">
    <property type="component" value="Unassembled WGS sequence"/>
</dbReference>
<name>A0A7K5GYS4_9AVES</name>
<proteinExistence type="predicted"/>
<dbReference type="EMBL" id="VZRC01000775">
    <property type="protein sequence ID" value="NWS62083.1"/>
    <property type="molecule type" value="Genomic_DNA"/>
</dbReference>
<comment type="caution">
    <text evidence="1">The sequence shown here is derived from an EMBL/GenBank/DDBJ whole genome shotgun (WGS) entry which is preliminary data.</text>
</comment>
<sequence>NLNCIIRLQAVLEIITNETTRALDLLADHAIQMLTAILQHCMVLDYLLAEEGGVCGKF</sequence>
<gene>
    <name evidence="1" type="primary">Erv31_3</name>
    <name evidence="1" type="ORF">CHUBUR_R15422</name>
</gene>
<dbReference type="OrthoDB" id="9950230at2759"/>
<dbReference type="AlphaFoldDB" id="A0A7K5GYS4"/>
<accession>A0A7K5GYS4</accession>
<organism evidence="1 2">
    <name type="scientific">Chunga burmeisteri</name>
    <name type="common">Black-legged seriema</name>
    <dbReference type="NCBI Taxonomy" id="1352770"/>
    <lineage>
        <taxon>Eukaryota</taxon>
        <taxon>Metazoa</taxon>
        <taxon>Chordata</taxon>
        <taxon>Craniata</taxon>
        <taxon>Vertebrata</taxon>
        <taxon>Euteleostomi</taxon>
        <taxon>Archelosauria</taxon>
        <taxon>Archosauria</taxon>
        <taxon>Dinosauria</taxon>
        <taxon>Saurischia</taxon>
        <taxon>Theropoda</taxon>
        <taxon>Coelurosauria</taxon>
        <taxon>Aves</taxon>
        <taxon>Neognathae</taxon>
        <taxon>Neoaves</taxon>
        <taxon>Telluraves</taxon>
        <taxon>Australaves</taxon>
        <taxon>Cariamiformes</taxon>
        <taxon>Cariamidae</taxon>
        <taxon>Chunga</taxon>
    </lineage>
</organism>
<dbReference type="PANTHER" id="PTHR10424:SF68">
    <property type="entry name" value="ENDOGENOUS RETROVIRUS GROUP 3 MEMBER 1 ENV POLYPROTEIN"/>
    <property type="match status" value="1"/>
</dbReference>
<keyword evidence="2" id="KW-1185">Reference proteome</keyword>
<dbReference type="InterPro" id="IPR018154">
    <property type="entry name" value="TLV/ENV_coat_polyprotein"/>
</dbReference>